<proteinExistence type="predicted"/>
<organism evidence="2 3">
    <name type="scientific">Ditylenchus destructor</name>
    <dbReference type="NCBI Taxonomy" id="166010"/>
    <lineage>
        <taxon>Eukaryota</taxon>
        <taxon>Metazoa</taxon>
        <taxon>Ecdysozoa</taxon>
        <taxon>Nematoda</taxon>
        <taxon>Chromadorea</taxon>
        <taxon>Rhabditida</taxon>
        <taxon>Tylenchina</taxon>
        <taxon>Tylenchomorpha</taxon>
        <taxon>Sphaerularioidea</taxon>
        <taxon>Anguinidae</taxon>
        <taxon>Anguininae</taxon>
        <taxon>Ditylenchus</taxon>
    </lineage>
</organism>
<accession>A0AAD4NE57</accession>
<evidence type="ECO:0000256" key="1">
    <source>
        <dbReference type="SAM" id="Phobius"/>
    </source>
</evidence>
<protein>
    <submittedName>
        <fullName evidence="2">Uncharacterized protein</fullName>
    </submittedName>
</protein>
<reference evidence="2" key="1">
    <citation type="submission" date="2022-01" db="EMBL/GenBank/DDBJ databases">
        <title>Genome Sequence Resource for Two Populations of Ditylenchus destructor, the Migratory Endoparasitic Phytonematode.</title>
        <authorList>
            <person name="Zhang H."/>
            <person name="Lin R."/>
            <person name="Xie B."/>
        </authorList>
    </citation>
    <scope>NUCLEOTIDE SEQUENCE</scope>
    <source>
        <strain evidence="2">BazhouSP</strain>
    </source>
</reference>
<evidence type="ECO:0000313" key="2">
    <source>
        <dbReference type="EMBL" id="KAI1726608.1"/>
    </source>
</evidence>
<dbReference type="EMBL" id="JAKKPZ010000002">
    <property type="protein sequence ID" value="KAI1726608.1"/>
    <property type="molecule type" value="Genomic_DNA"/>
</dbReference>
<dbReference type="Proteomes" id="UP001201812">
    <property type="component" value="Unassembled WGS sequence"/>
</dbReference>
<sequence>MLIRSALVNARRLGAQAPLLSVRHFTKISMGAPPQRFLSPTEGVLRFLAVCVAMLAYPTYVLMNLDNVRPRQPNELSDEMNEYLQERREARARGERGVLLVQPWKAEKQE</sequence>
<keyword evidence="1" id="KW-1133">Transmembrane helix</keyword>
<dbReference type="AlphaFoldDB" id="A0AAD4NE57"/>
<feature type="transmembrane region" description="Helical" evidence="1">
    <location>
        <begin position="44"/>
        <end position="63"/>
    </location>
</feature>
<keyword evidence="3" id="KW-1185">Reference proteome</keyword>
<name>A0AAD4NE57_9BILA</name>
<keyword evidence="1" id="KW-0472">Membrane</keyword>
<gene>
    <name evidence="2" type="ORF">DdX_03330</name>
</gene>
<keyword evidence="1" id="KW-0812">Transmembrane</keyword>
<comment type="caution">
    <text evidence="2">The sequence shown here is derived from an EMBL/GenBank/DDBJ whole genome shotgun (WGS) entry which is preliminary data.</text>
</comment>
<evidence type="ECO:0000313" key="3">
    <source>
        <dbReference type="Proteomes" id="UP001201812"/>
    </source>
</evidence>